<dbReference type="EMBL" id="JAKKPZ010000003">
    <property type="protein sequence ID" value="KAI1723357.1"/>
    <property type="molecule type" value="Genomic_DNA"/>
</dbReference>
<keyword evidence="2" id="KW-1185">Reference proteome</keyword>
<dbReference type="AlphaFoldDB" id="A0AAD4NAH2"/>
<accession>A0AAD4NAH2</accession>
<evidence type="ECO:0000313" key="1">
    <source>
        <dbReference type="EMBL" id="KAI1723357.1"/>
    </source>
</evidence>
<gene>
    <name evidence="1" type="ORF">DdX_03512</name>
</gene>
<sequence>MKQFLVLEPPPRFIPSPIQETLLEKPKPLKIVPREWTGSRASLATSVDVSAQQEPQRAQHARIRPFEADPIDELSFAAPPKQSFSVRDVREIMGSAQRPTSATLEKPKPQNAEVMYLRPGFDNVPSY</sequence>
<dbReference type="Proteomes" id="UP001201812">
    <property type="component" value="Unassembled WGS sequence"/>
</dbReference>
<proteinExistence type="predicted"/>
<comment type="caution">
    <text evidence="1">The sequence shown here is derived from an EMBL/GenBank/DDBJ whole genome shotgun (WGS) entry which is preliminary data.</text>
</comment>
<reference evidence="1" key="1">
    <citation type="submission" date="2022-01" db="EMBL/GenBank/DDBJ databases">
        <title>Genome Sequence Resource for Two Populations of Ditylenchus destructor, the Migratory Endoparasitic Phytonematode.</title>
        <authorList>
            <person name="Zhang H."/>
            <person name="Lin R."/>
            <person name="Xie B."/>
        </authorList>
    </citation>
    <scope>NUCLEOTIDE SEQUENCE</scope>
    <source>
        <strain evidence="1">BazhouSP</strain>
    </source>
</reference>
<protein>
    <submittedName>
        <fullName evidence="1">Uncharacterized protein</fullName>
    </submittedName>
</protein>
<name>A0AAD4NAH2_9BILA</name>
<evidence type="ECO:0000313" key="2">
    <source>
        <dbReference type="Proteomes" id="UP001201812"/>
    </source>
</evidence>
<organism evidence="1 2">
    <name type="scientific">Ditylenchus destructor</name>
    <dbReference type="NCBI Taxonomy" id="166010"/>
    <lineage>
        <taxon>Eukaryota</taxon>
        <taxon>Metazoa</taxon>
        <taxon>Ecdysozoa</taxon>
        <taxon>Nematoda</taxon>
        <taxon>Chromadorea</taxon>
        <taxon>Rhabditida</taxon>
        <taxon>Tylenchina</taxon>
        <taxon>Tylenchomorpha</taxon>
        <taxon>Sphaerularioidea</taxon>
        <taxon>Anguinidae</taxon>
        <taxon>Anguininae</taxon>
        <taxon>Ditylenchus</taxon>
    </lineage>
</organism>